<feature type="non-terminal residue" evidence="1">
    <location>
        <position position="56"/>
    </location>
</feature>
<name>A0ACA9RCC5_9GLOM</name>
<protein>
    <submittedName>
        <fullName evidence="1">1047_t:CDS:1</fullName>
    </submittedName>
</protein>
<dbReference type="Proteomes" id="UP000789366">
    <property type="component" value="Unassembled WGS sequence"/>
</dbReference>
<proteinExistence type="predicted"/>
<organism evidence="1 2">
    <name type="scientific">Cetraspora pellucida</name>
    <dbReference type="NCBI Taxonomy" id="1433469"/>
    <lineage>
        <taxon>Eukaryota</taxon>
        <taxon>Fungi</taxon>
        <taxon>Fungi incertae sedis</taxon>
        <taxon>Mucoromycota</taxon>
        <taxon>Glomeromycotina</taxon>
        <taxon>Glomeromycetes</taxon>
        <taxon>Diversisporales</taxon>
        <taxon>Gigasporaceae</taxon>
        <taxon>Cetraspora</taxon>
    </lineage>
</organism>
<comment type="caution">
    <text evidence="1">The sequence shown here is derived from an EMBL/GenBank/DDBJ whole genome shotgun (WGS) entry which is preliminary data.</text>
</comment>
<gene>
    <name evidence="1" type="ORF">SPELUC_LOCUS16871</name>
</gene>
<keyword evidence="2" id="KW-1185">Reference proteome</keyword>
<sequence length="56" mass="6488">NFNNECINILKEKKGSFDNKITIKAENNINDLFSLKYLLMFTKASSLTHHVQICLE</sequence>
<dbReference type="EMBL" id="CAJVPW010065196">
    <property type="protein sequence ID" value="CAG8786799.1"/>
    <property type="molecule type" value="Genomic_DNA"/>
</dbReference>
<feature type="non-terminal residue" evidence="1">
    <location>
        <position position="1"/>
    </location>
</feature>
<evidence type="ECO:0000313" key="1">
    <source>
        <dbReference type="EMBL" id="CAG8786799.1"/>
    </source>
</evidence>
<evidence type="ECO:0000313" key="2">
    <source>
        <dbReference type="Proteomes" id="UP000789366"/>
    </source>
</evidence>
<reference evidence="1" key="1">
    <citation type="submission" date="2021-06" db="EMBL/GenBank/DDBJ databases">
        <authorList>
            <person name="Kallberg Y."/>
            <person name="Tangrot J."/>
            <person name="Rosling A."/>
        </authorList>
    </citation>
    <scope>NUCLEOTIDE SEQUENCE</scope>
    <source>
        <strain evidence="1">28 12/20/2015</strain>
    </source>
</reference>
<accession>A0ACA9RCC5</accession>